<accession>A0ABD0J573</accession>
<sequence length="103" mass="11482">MLLNPHDFSYRKALKICNTKFVKPEAREDGPGATLDAARSCVEHNGHRIPGNQLQRHLGVDLAVIILGYTLNHLHPVTLYPQPSQRTGGFHGEHEHIGTVERS</sequence>
<dbReference type="EMBL" id="JACVVK020000641">
    <property type="protein sequence ID" value="KAK7461200.1"/>
    <property type="molecule type" value="Genomic_DNA"/>
</dbReference>
<evidence type="ECO:0000256" key="1">
    <source>
        <dbReference type="SAM" id="MobiDB-lite"/>
    </source>
</evidence>
<proteinExistence type="predicted"/>
<feature type="compositionally biased region" description="Basic and acidic residues" evidence="1">
    <location>
        <begin position="91"/>
        <end position="103"/>
    </location>
</feature>
<protein>
    <submittedName>
        <fullName evidence="2">Uncharacterized protein</fullName>
    </submittedName>
</protein>
<keyword evidence="3" id="KW-1185">Reference proteome</keyword>
<feature type="region of interest" description="Disordered" evidence="1">
    <location>
        <begin position="82"/>
        <end position="103"/>
    </location>
</feature>
<comment type="caution">
    <text evidence="2">The sequence shown here is derived from an EMBL/GenBank/DDBJ whole genome shotgun (WGS) entry which is preliminary data.</text>
</comment>
<name>A0ABD0J573_9CAEN</name>
<reference evidence="2 3" key="1">
    <citation type="journal article" date="2023" name="Sci. Data">
        <title>Genome assembly of the Korean intertidal mud-creeper Batillaria attramentaria.</title>
        <authorList>
            <person name="Patra A.K."/>
            <person name="Ho P.T."/>
            <person name="Jun S."/>
            <person name="Lee S.J."/>
            <person name="Kim Y."/>
            <person name="Won Y.J."/>
        </authorList>
    </citation>
    <scope>NUCLEOTIDE SEQUENCE [LARGE SCALE GENOMIC DNA]</scope>
    <source>
        <strain evidence="2">Wonlab-2016</strain>
    </source>
</reference>
<evidence type="ECO:0000313" key="2">
    <source>
        <dbReference type="EMBL" id="KAK7461200.1"/>
    </source>
</evidence>
<organism evidence="2 3">
    <name type="scientific">Batillaria attramentaria</name>
    <dbReference type="NCBI Taxonomy" id="370345"/>
    <lineage>
        <taxon>Eukaryota</taxon>
        <taxon>Metazoa</taxon>
        <taxon>Spiralia</taxon>
        <taxon>Lophotrochozoa</taxon>
        <taxon>Mollusca</taxon>
        <taxon>Gastropoda</taxon>
        <taxon>Caenogastropoda</taxon>
        <taxon>Sorbeoconcha</taxon>
        <taxon>Cerithioidea</taxon>
        <taxon>Batillariidae</taxon>
        <taxon>Batillaria</taxon>
    </lineage>
</organism>
<dbReference type="Proteomes" id="UP001519460">
    <property type="component" value="Unassembled WGS sequence"/>
</dbReference>
<gene>
    <name evidence="2" type="ORF">BaRGS_00038759</name>
</gene>
<dbReference type="AlphaFoldDB" id="A0ABD0J573"/>
<evidence type="ECO:0000313" key="3">
    <source>
        <dbReference type="Proteomes" id="UP001519460"/>
    </source>
</evidence>